<evidence type="ECO:0000313" key="6">
    <source>
        <dbReference type="EMBL" id="MPL62120.1"/>
    </source>
</evidence>
<dbReference type="InterPro" id="IPR036019">
    <property type="entry name" value="MscL_channel"/>
</dbReference>
<dbReference type="AlphaFoldDB" id="A0A644T5K4"/>
<dbReference type="PANTHER" id="PTHR30266">
    <property type="entry name" value="MECHANOSENSITIVE CHANNEL MSCL"/>
    <property type="match status" value="1"/>
</dbReference>
<sequence length="106" mass="11473">MKKEFINFVREKGVIGLAVGIIVGGAVTAVVNSIVVNFINPIVGALIGKGENLSAYTYTIPYTEITFGWGSLVADLITFLSILLVVYLLFVKSPLNKLDKPKEEAK</sequence>
<protein>
    <submittedName>
        <fullName evidence="6">Large-conductance mechanosensitive channel</fullName>
    </submittedName>
</protein>
<dbReference type="EMBL" id="VSSQ01000017">
    <property type="protein sequence ID" value="MPL62120.1"/>
    <property type="molecule type" value="Genomic_DNA"/>
</dbReference>
<dbReference type="Gene3D" id="1.10.1200.120">
    <property type="entry name" value="Large-conductance mechanosensitive channel, MscL, domain 1"/>
    <property type="match status" value="1"/>
</dbReference>
<dbReference type="SUPFAM" id="SSF81330">
    <property type="entry name" value="Gated mechanosensitive channel"/>
    <property type="match status" value="1"/>
</dbReference>
<dbReference type="PANTHER" id="PTHR30266:SF2">
    <property type="entry name" value="LARGE-CONDUCTANCE MECHANOSENSITIVE CHANNEL"/>
    <property type="match status" value="1"/>
</dbReference>
<feature type="transmembrane region" description="Helical" evidence="5">
    <location>
        <begin position="67"/>
        <end position="90"/>
    </location>
</feature>
<keyword evidence="3 5" id="KW-1133">Transmembrane helix</keyword>
<name>A0A644T5K4_9ZZZZ</name>
<dbReference type="InterPro" id="IPR037673">
    <property type="entry name" value="MSC/AndL"/>
</dbReference>
<dbReference type="GO" id="GO:0008381">
    <property type="term" value="F:mechanosensitive monoatomic ion channel activity"/>
    <property type="evidence" value="ECO:0007669"/>
    <property type="project" value="TreeGrafter"/>
</dbReference>
<organism evidence="6">
    <name type="scientific">bioreactor metagenome</name>
    <dbReference type="NCBI Taxonomy" id="1076179"/>
    <lineage>
        <taxon>unclassified sequences</taxon>
        <taxon>metagenomes</taxon>
        <taxon>ecological metagenomes</taxon>
    </lineage>
</organism>
<dbReference type="Pfam" id="PF01741">
    <property type="entry name" value="MscL"/>
    <property type="match status" value="1"/>
</dbReference>
<accession>A0A644T5K4</accession>
<keyword evidence="4 5" id="KW-0472">Membrane</keyword>
<evidence type="ECO:0000256" key="5">
    <source>
        <dbReference type="SAM" id="Phobius"/>
    </source>
</evidence>
<reference evidence="6" key="1">
    <citation type="submission" date="2019-08" db="EMBL/GenBank/DDBJ databases">
        <authorList>
            <person name="Kucharzyk K."/>
            <person name="Murdoch R.W."/>
            <person name="Higgins S."/>
            <person name="Loffler F."/>
        </authorList>
    </citation>
    <scope>NUCLEOTIDE SEQUENCE</scope>
</reference>
<evidence type="ECO:0000256" key="4">
    <source>
        <dbReference type="ARBA" id="ARBA00023136"/>
    </source>
</evidence>
<comment type="caution">
    <text evidence="6">The sequence shown here is derived from an EMBL/GenBank/DDBJ whole genome shotgun (WGS) entry which is preliminary data.</text>
</comment>
<gene>
    <name evidence="6" type="primary">mscL_2</name>
    <name evidence="6" type="ORF">SDC9_07720</name>
</gene>
<evidence type="ECO:0000256" key="3">
    <source>
        <dbReference type="ARBA" id="ARBA00022989"/>
    </source>
</evidence>
<feature type="transmembrane region" description="Helical" evidence="5">
    <location>
        <begin position="14"/>
        <end position="47"/>
    </location>
</feature>
<proteinExistence type="predicted"/>
<evidence type="ECO:0000256" key="1">
    <source>
        <dbReference type="ARBA" id="ARBA00004141"/>
    </source>
</evidence>
<dbReference type="GO" id="GO:0016020">
    <property type="term" value="C:membrane"/>
    <property type="evidence" value="ECO:0007669"/>
    <property type="project" value="UniProtKB-SubCell"/>
</dbReference>
<evidence type="ECO:0000256" key="2">
    <source>
        <dbReference type="ARBA" id="ARBA00022692"/>
    </source>
</evidence>
<comment type="subcellular location">
    <subcellularLocation>
        <location evidence="1">Membrane</location>
        <topology evidence="1">Multi-pass membrane protein</topology>
    </subcellularLocation>
</comment>
<keyword evidence="2 5" id="KW-0812">Transmembrane</keyword>